<dbReference type="Proteomes" id="UP001235720">
    <property type="component" value="Unassembled WGS sequence"/>
</dbReference>
<keyword evidence="2" id="KW-1185">Reference proteome</keyword>
<gene>
    <name evidence="1" type="ORF">QUG98_04425</name>
</gene>
<dbReference type="RefSeq" id="WP_289469409.1">
    <property type="nucleotide sequence ID" value="NZ_JAUCMM010000002.1"/>
</dbReference>
<sequence>MTAHARGLMAEVLFAEALWRSASDTELYGPRHPLVDVGSVERDMMVDVKLARRLVQRISAGEPEECVEWRGAARDEQARPGVTHFALVGIADDAQLRVEDDPTGILRFAGTAATEFIYLVPRDVVNDASPVWLSSGTPGRGLYRHLPIAVAARYEFPGVTRELR</sequence>
<evidence type="ECO:0000313" key="2">
    <source>
        <dbReference type="Proteomes" id="UP001235720"/>
    </source>
</evidence>
<name>A0ABT7TDN9_9MICO</name>
<reference evidence="1 2" key="1">
    <citation type="submission" date="2023-06" db="EMBL/GenBank/DDBJ databases">
        <authorList>
            <person name="Feng G."/>
            <person name="Li J."/>
            <person name="Zhu H."/>
        </authorList>
    </citation>
    <scope>NUCLEOTIDE SEQUENCE [LARGE SCALE GENOMIC DNA]</scope>
    <source>
        <strain evidence="1 2">RHCJP20</strain>
    </source>
</reference>
<dbReference type="EMBL" id="JAUCMM010000002">
    <property type="protein sequence ID" value="MDM7887694.1"/>
    <property type="molecule type" value="Genomic_DNA"/>
</dbReference>
<protein>
    <recommendedName>
        <fullName evidence="3">DUF1990 domain-containing protein</fullName>
    </recommendedName>
</protein>
<proteinExistence type="predicted"/>
<comment type="caution">
    <text evidence="1">The sequence shown here is derived from an EMBL/GenBank/DDBJ whole genome shotgun (WGS) entry which is preliminary data.</text>
</comment>
<evidence type="ECO:0008006" key="3">
    <source>
        <dbReference type="Google" id="ProtNLM"/>
    </source>
</evidence>
<accession>A0ABT7TDN9</accession>
<evidence type="ECO:0000313" key="1">
    <source>
        <dbReference type="EMBL" id="MDM7887694.1"/>
    </source>
</evidence>
<organism evidence="1 2">
    <name type="scientific">Curtobacterium subtropicum</name>
    <dbReference type="NCBI Taxonomy" id="3055138"/>
    <lineage>
        <taxon>Bacteria</taxon>
        <taxon>Bacillati</taxon>
        <taxon>Actinomycetota</taxon>
        <taxon>Actinomycetes</taxon>
        <taxon>Micrococcales</taxon>
        <taxon>Microbacteriaceae</taxon>
        <taxon>Curtobacterium</taxon>
    </lineage>
</organism>